<feature type="domain" description="ATP synthase epsilon subunit C-terminal" evidence="8">
    <location>
        <begin position="87"/>
        <end position="132"/>
    </location>
</feature>
<dbReference type="GO" id="GO:0045259">
    <property type="term" value="C:proton-transporting ATP synthase complex"/>
    <property type="evidence" value="ECO:0007669"/>
    <property type="project" value="UniProtKB-KW"/>
</dbReference>
<name>A0A160VES7_9ZZZZ</name>
<evidence type="ECO:0000313" key="10">
    <source>
        <dbReference type="EMBL" id="CUV09076.1"/>
    </source>
</evidence>
<dbReference type="InterPro" id="IPR001469">
    <property type="entry name" value="ATP_synth_F1_dsu/esu"/>
</dbReference>
<dbReference type="Gene3D" id="2.60.15.10">
    <property type="entry name" value="F0F1 ATP synthase delta/epsilon subunit, N-terminal"/>
    <property type="match status" value="1"/>
</dbReference>
<dbReference type="GO" id="GO:0046933">
    <property type="term" value="F:proton-transporting ATP synthase activity, rotational mechanism"/>
    <property type="evidence" value="ECO:0007669"/>
    <property type="project" value="InterPro"/>
</dbReference>
<dbReference type="InterPro" id="IPR036771">
    <property type="entry name" value="ATPsynth_dsu/esu_N"/>
</dbReference>
<dbReference type="InterPro" id="IPR020547">
    <property type="entry name" value="ATP_synth_F1_esu_C"/>
</dbReference>
<dbReference type="SUPFAM" id="SSF51344">
    <property type="entry name" value="Epsilon subunit of F1F0-ATP synthase N-terminal domain"/>
    <property type="match status" value="1"/>
</dbReference>
<evidence type="ECO:0000256" key="3">
    <source>
        <dbReference type="ARBA" id="ARBA00022448"/>
    </source>
</evidence>
<keyword evidence="5" id="KW-0472">Membrane</keyword>
<dbReference type="PANTHER" id="PTHR13822">
    <property type="entry name" value="ATP SYNTHASE DELTA/EPSILON CHAIN"/>
    <property type="match status" value="1"/>
</dbReference>
<organism evidence="10">
    <name type="scientific">hydrothermal vent metagenome</name>
    <dbReference type="NCBI Taxonomy" id="652676"/>
    <lineage>
        <taxon>unclassified sequences</taxon>
        <taxon>metagenomes</taxon>
        <taxon>ecological metagenomes</taxon>
    </lineage>
</organism>
<evidence type="ECO:0000256" key="4">
    <source>
        <dbReference type="ARBA" id="ARBA00023065"/>
    </source>
</evidence>
<dbReference type="Pfam" id="PF00401">
    <property type="entry name" value="ATP-synt_DE"/>
    <property type="match status" value="1"/>
</dbReference>
<dbReference type="Gene3D" id="1.20.5.440">
    <property type="entry name" value="ATP synthase delta/epsilon subunit, C-terminal domain"/>
    <property type="match status" value="1"/>
</dbReference>
<evidence type="ECO:0000259" key="8">
    <source>
        <dbReference type="Pfam" id="PF00401"/>
    </source>
</evidence>
<keyword evidence="7" id="KW-0066">ATP synthesis</keyword>
<evidence type="ECO:0000256" key="7">
    <source>
        <dbReference type="ARBA" id="ARBA00023310"/>
    </source>
</evidence>
<feature type="domain" description="ATP synthase F1 complex delta/epsilon subunit N-terminal" evidence="9">
    <location>
        <begin position="4"/>
        <end position="81"/>
    </location>
</feature>
<keyword evidence="6" id="KW-0139">CF(1)</keyword>
<accession>A0A160VES7</accession>
<keyword evidence="4" id="KW-0406">Ion transport</keyword>
<proteinExistence type="inferred from homology"/>
<dbReference type="PANTHER" id="PTHR13822:SF10">
    <property type="entry name" value="ATP SYNTHASE EPSILON CHAIN, CHLOROPLASTIC"/>
    <property type="match status" value="1"/>
</dbReference>
<dbReference type="EMBL" id="FAXC01000175">
    <property type="protein sequence ID" value="CUV09076.1"/>
    <property type="molecule type" value="Genomic_DNA"/>
</dbReference>
<dbReference type="AlphaFoldDB" id="A0A160VES7"/>
<evidence type="ECO:0000259" key="9">
    <source>
        <dbReference type="Pfam" id="PF02823"/>
    </source>
</evidence>
<evidence type="ECO:0000256" key="6">
    <source>
        <dbReference type="ARBA" id="ARBA00023196"/>
    </source>
</evidence>
<keyword evidence="10" id="KW-0378">Hydrolase</keyword>
<keyword evidence="3" id="KW-0813">Transport</keyword>
<dbReference type="EC" id="3.6.3.14" evidence="10"/>
<dbReference type="Pfam" id="PF02823">
    <property type="entry name" value="ATP-synt_DE_N"/>
    <property type="match status" value="1"/>
</dbReference>
<comment type="similarity">
    <text evidence="2">Belongs to the ATPase epsilon chain family.</text>
</comment>
<sequence length="133" mass="14689">MNTFNLDIVTPTRNLDEMVVSYVRCPGLDGSFGIMANHQEGIFSLDIGEIMIKTNSETKYYSTSGGFAEIANDGVCILVETVESASDIDISRAEAALQRARDRKSNSDKENLDQVRLESALSRALIRLRVAKK</sequence>
<reference evidence="10" key="1">
    <citation type="submission" date="2015-10" db="EMBL/GenBank/DDBJ databases">
        <authorList>
            <person name="Gilbert D.G."/>
        </authorList>
    </citation>
    <scope>NUCLEOTIDE SEQUENCE</scope>
</reference>
<evidence type="ECO:0000256" key="2">
    <source>
        <dbReference type="ARBA" id="ARBA00005712"/>
    </source>
</evidence>
<dbReference type="InterPro" id="IPR020546">
    <property type="entry name" value="ATP_synth_F1_dsu/esu_N"/>
</dbReference>
<dbReference type="HAMAP" id="MF_00530">
    <property type="entry name" value="ATP_synth_epsil_bac"/>
    <property type="match status" value="1"/>
</dbReference>
<protein>
    <submittedName>
        <fullName evidence="10">ATP synthase epsilon chain</fullName>
        <ecNumber evidence="10">3.6.3.14</ecNumber>
    </submittedName>
</protein>
<dbReference type="GO" id="GO:0016787">
    <property type="term" value="F:hydrolase activity"/>
    <property type="evidence" value="ECO:0007669"/>
    <property type="project" value="UniProtKB-KW"/>
</dbReference>
<evidence type="ECO:0000256" key="5">
    <source>
        <dbReference type="ARBA" id="ARBA00023136"/>
    </source>
</evidence>
<gene>
    <name evidence="10" type="ORF">MGWOODY_Mmi1525</name>
</gene>
<dbReference type="CDD" id="cd12152">
    <property type="entry name" value="F1-ATPase_delta"/>
    <property type="match status" value="1"/>
</dbReference>
<evidence type="ECO:0000256" key="1">
    <source>
        <dbReference type="ARBA" id="ARBA00004170"/>
    </source>
</evidence>
<comment type="subcellular location">
    <subcellularLocation>
        <location evidence="1">Membrane</location>
        <topology evidence="1">Peripheral membrane protein</topology>
    </subcellularLocation>
</comment>
<dbReference type="NCBIfam" id="TIGR01216">
    <property type="entry name" value="ATP_synt_epsi"/>
    <property type="match status" value="1"/>
</dbReference>